<dbReference type="GO" id="GO:0008652">
    <property type="term" value="P:amino acid biosynthetic process"/>
    <property type="evidence" value="ECO:0007669"/>
    <property type="project" value="UniProtKB-KW"/>
</dbReference>
<feature type="compositionally biased region" description="Basic and acidic residues" evidence="8">
    <location>
        <begin position="146"/>
        <end position="164"/>
    </location>
</feature>
<dbReference type="GO" id="GO:0005829">
    <property type="term" value="C:cytosol"/>
    <property type="evidence" value="ECO:0007669"/>
    <property type="project" value="TreeGrafter"/>
</dbReference>
<feature type="binding site" evidence="7">
    <location>
        <position position="32"/>
    </location>
    <ligand>
        <name>substrate</name>
    </ligand>
</feature>
<reference evidence="9 10" key="1">
    <citation type="submission" date="2019-07" db="EMBL/GenBank/DDBJ databases">
        <authorList>
            <person name="Zhou L.-Y."/>
        </authorList>
    </citation>
    <scope>NUCLEOTIDE SEQUENCE [LARGE SCALE GENOMIC DNA]</scope>
    <source>
        <strain evidence="9 10">YIM 101269</strain>
    </source>
</reference>
<dbReference type="Pfam" id="PF01202">
    <property type="entry name" value="SKI"/>
    <property type="match status" value="1"/>
</dbReference>
<evidence type="ECO:0000256" key="1">
    <source>
        <dbReference type="ARBA" id="ARBA00022605"/>
    </source>
</evidence>
<evidence type="ECO:0000256" key="3">
    <source>
        <dbReference type="ARBA" id="ARBA00022741"/>
    </source>
</evidence>
<comment type="caution">
    <text evidence="9">The sequence shown here is derived from an EMBL/GenBank/DDBJ whole genome shotgun (WGS) entry which is preliminary data.</text>
</comment>
<keyword evidence="7" id="KW-0479">Metal-binding</keyword>
<evidence type="ECO:0000256" key="7">
    <source>
        <dbReference type="HAMAP-Rule" id="MF_00109"/>
    </source>
</evidence>
<evidence type="ECO:0000256" key="8">
    <source>
        <dbReference type="SAM" id="MobiDB-lite"/>
    </source>
</evidence>
<dbReference type="HAMAP" id="MF_00109">
    <property type="entry name" value="Shikimate_kinase"/>
    <property type="match status" value="1"/>
</dbReference>
<protein>
    <recommendedName>
        <fullName evidence="7">Shikimate kinase</fullName>
        <shortName evidence="7">SK</shortName>
        <ecNumber evidence="7">2.7.1.71</ecNumber>
    </recommendedName>
</protein>
<feature type="binding site" evidence="7">
    <location>
        <position position="149"/>
    </location>
    <ligand>
        <name>ATP</name>
        <dbReference type="ChEBI" id="CHEBI:30616"/>
    </ligand>
</feature>
<comment type="cofactor">
    <cofactor evidence="7">
        <name>Mg(2+)</name>
        <dbReference type="ChEBI" id="CHEBI:18420"/>
    </cofactor>
    <text evidence="7">Binds 1 Mg(2+) ion per subunit.</text>
</comment>
<feature type="binding site" evidence="7">
    <location>
        <position position="14"/>
    </location>
    <ligand>
        <name>Mg(2+)</name>
        <dbReference type="ChEBI" id="CHEBI:18420"/>
    </ligand>
</feature>
<dbReference type="SUPFAM" id="SSF52540">
    <property type="entry name" value="P-loop containing nucleoside triphosphate hydrolases"/>
    <property type="match status" value="1"/>
</dbReference>
<evidence type="ECO:0000313" key="9">
    <source>
        <dbReference type="EMBL" id="TRY17352.1"/>
    </source>
</evidence>
<dbReference type="UniPathway" id="UPA00053">
    <property type="reaction ID" value="UER00088"/>
</dbReference>
<dbReference type="InterPro" id="IPR000623">
    <property type="entry name" value="Shikimate_kinase/TSH1"/>
</dbReference>
<gene>
    <name evidence="7" type="primary">aroK</name>
    <name evidence="9" type="ORF">FOJ82_12465</name>
</gene>
<keyword evidence="5 7" id="KW-0067">ATP-binding</keyword>
<dbReference type="Proteomes" id="UP000317638">
    <property type="component" value="Unassembled WGS sequence"/>
</dbReference>
<evidence type="ECO:0000256" key="4">
    <source>
        <dbReference type="ARBA" id="ARBA00022777"/>
    </source>
</evidence>
<comment type="function">
    <text evidence="7">Catalyzes the specific phosphorylation of the 3-hydroxyl group of shikimic acid using ATP as a cosubstrate.</text>
</comment>
<keyword evidence="6 7" id="KW-0057">Aromatic amino acid biosynthesis</keyword>
<dbReference type="GO" id="GO:0009423">
    <property type="term" value="P:chorismate biosynthetic process"/>
    <property type="evidence" value="ECO:0007669"/>
    <property type="project" value="UniProtKB-UniRule"/>
</dbReference>
<dbReference type="OrthoDB" id="9800332at2"/>
<name>A0A553JY34_9ACTN</name>
<comment type="similarity">
    <text evidence="7">Belongs to the shikimate kinase family.</text>
</comment>
<dbReference type="AlphaFoldDB" id="A0A553JY34"/>
<keyword evidence="7" id="KW-0460">Magnesium</keyword>
<dbReference type="PRINTS" id="PR01100">
    <property type="entry name" value="SHIKIMTKNASE"/>
</dbReference>
<keyword evidence="1 7" id="KW-0028">Amino-acid biosynthesis</keyword>
<keyword evidence="10" id="KW-1185">Reference proteome</keyword>
<dbReference type="EC" id="2.7.1.71" evidence="7"/>
<dbReference type="EMBL" id="VKKG01000005">
    <property type="protein sequence ID" value="TRY17352.1"/>
    <property type="molecule type" value="Genomic_DNA"/>
</dbReference>
<dbReference type="GO" id="GO:0009073">
    <property type="term" value="P:aromatic amino acid family biosynthetic process"/>
    <property type="evidence" value="ECO:0007669"/>
    <property type="project" value="UniProtKB-KW"/>
</dbReference>
<keyword evidence="3 7" id="KW-0547">Nucleotide-binding</keyword>
<dbReference type="PANTHER" id="PTHR21087:SF16">
    <property type="entry name" value="SHIKIMATE KINASE 1, CHLOROPLASTIC"/>
    <property type="match status" value="1"/>
</dbReference>
<dbReference type="GO" id="GO:0004765">
    <property type="term" value="F:shikimate kinase activity"/>
    <property type="evidence" value="ECO:0007669"/>
    <property type="project" value="UniProtKB-UniRule"/>
</dbReference>
<feature type="region of interest" description="Disordered" evidence="8">
    <location>
        <begin position="142"/>
        <end position="164"/>
    </location>
</feature>
<accession>A0A553JY34</accession>
<evidence type="ECO:0000256" key="5">
    <source>
        <dbReference type="ARBA" id="ARBA00022840"/>
    </source>
</evidence>
<comment type="pathway">
    <text evidence="7">Metabolic intermediate biosynthesis; chorismate biosynthesis; chorismate from D-erythrose 4-phosphate and phosphoenolpyruvate: step 5/7.</text>
</comment>
<evidence type="ECO:0000256" key="2">
    <source>
        <dbReference type="ARBA" id="ARBA00022679"/>
    </source>
</evidence>
<dbReference type="InterPro" id="IPR031322">
    <property type="entry name" value="Shikimate/glucono_kinase"/>
</dbReference>
<feature type="binding site" evidence="7">
    <location>
        <position position="77"/>
    </location>
    <ligand>
        <name>substrate</name>
    </ligand>
</feature>
<sequence length="164" mass="17992">MSIVLVGAPGSGKSSVGRALAAELERDFIDVDSRIEDVVGKPIREIFADEGEAHFRELEESATLELIQTDAVVSLGGGAVLSEKVRDALQHHDVVWLKVSIGQATRRVGMNTVRPLLLGNVRGRLIELLRERTPLYEAVATTTIDTDERSPREIASELADRRRP</sequence>
<dbReference type="GO" id="GO:0005524">
    <property type="term" value="F:ATP binding"/>
    <property type="evidence" value="ECO:0007669"/>
    <property type="project" value="UniProtKB-UniRule"/>
</dbReference>
<evidence type="ECO:0000313" key="10">
    <source>
        <dbReference type="Proteomes" id="UP000317638"/>
    </source>
</evidence>
<keyword evidence="7" id="KW-0963">Cytoplasm</keyword>
<feature type="binding site" evidence="7">
    <location>
        <position position="132"/>
    </location>
    <ligand>
        <name>substrate</name>
    </ligand>
</feature>
<dbReference type="RefSeq" id="WP_143938816.1">
    <property type="nucleotide sequence ID" value="NZ_VKKG01000005.1"/>
</dbReference>
<dbReference type="Gene3D" id="3.40.50.300">
    <property type="entry name" value="P-loop containing nucleotide triphosphate hydrolases"/>
    <property type="match status" value="1"/>
</dbReference>
<keyword evidence="4 7" id="KW-0418">Kinase</keyword>
<feature type="binding site" evidence="7">
    <location>
        <begin position="10"/>
        <end position="15"/>
    </location>
    <ligand>
        <name>ATP</name>
        <dbReference type="ChEBI" id="CHEBI:30616"/>
    </ligand>
</feature>
<keyword evidence="2 7" id="KW-0808">Transferase</keyword>
<feature type="binding site" evidence="7">
    <location>
        <position position="56"/>
    </location>
    <ligand>
        <name>substrate</name>
    </ligand>
</feature>
<comment type="subunit">
    <text evidence="7">Monomer.</text>
</comment>
<comment type="subcellular location">
    <subcellularLocation>
        <location evidence="7">Cytoplasm</location>
    </subcellularLocation>
</comment>
<dbReference type="CDD" id="cd00464">
    <property type="entry name" value="SK"/>
    <property type="match status" value="1"/>
</dbReference>
<dbReference type="PANTHER" id="PTHR21087">
    <property type="entry name" value="SHIKIMATE KINASE"/>
    <property type="match status" value="1"/>
</dbReference>
<feature type="binding site" evidence="7">
    <location>
        <position position="114"/>
    </location>
    <ligand>
        <name>ATP</name>
        <dbReference type="ChEBI" id="CHEBI:30616"/>
    </ligand>
</feature>
<organism evidence="9 10">
    <name type="scientific">Tessaracoccus rhinocerotis</name>
    <dbReference type="NCBI Taxonomy" id="1689449"/>
    <lineage>
        <taxon>Bacteria</taxon>
        <taxon>Bacillati</taxon>
        <taxon>Actinomycetota</taxon>
        <taxon>Actinomycetes</taxon>
        <taxon>Propionibacteriales</taxon>
        <taxon>Propionibacteriaceae</taxon>
        <taxon>Tessaracoccus</taxon>
    </lineage>
</organism>
<dbReference type="GO" id="GO:0000287">
    <property type="term" value="F:magnesium ion binding"/>
    <property type="evidence" value="ECO:0007669"/>
    <property type="project" value="UniProtKB-UniRule"/>
</dbReference>
<dbReference type="InterPro" id="IPR027417">
    <property type="entry name" value="P-loop_NTPase"/>
</dbReference>
<comment type="catalytic activity">
    <reaction evidence="7">
        <text>shikimate + ATP = 3-phosphoshikimate + ADP + H(+)</text>
        <dbReference type="Rhea" id="RHEA:13121"/>
        <dbReference type="ChEBI" id="CHEBI:15378"/>
        <dbReference type="ChEBI" id="CHEBI:30616"/>
        <dbReference type="ChEBI" id="CHEBI:36208"/>
        <dbReference type="ChEBI" id="CHEBI:145989"/>
        <dbReference type="ChEBI" id="CHEBI:456216"/>
        <dbReference type="EC" id="2.7.1.71"/>
    </reaction>
</comment>
<proteinExistence type="inferred from homology"/>
<evidence type="ECO:0000256" key="6">
    <source>
        <dbReference type="ARBA" id="ARBA00023141"/>
    </source>
</evidence>